<dbReference type="EMBL" id="NWQG01000112">
    <property type="protein sequence ID" value="PDQ19705.1"/>
    <property type="molecule type" value="Genomic_DNA"/>
</dbReference>
<evidence type="ECO:0000313" key="5">
    <source>
        <dbReference type="Proteomes" id="UP000219182"/>
    </source>
</evidence>
<comment type="subcellular location">
    <subcellularLocation>
        <location evidence="1">Periplasm</location>
    </subcellularLocation>
</comment>
<dbReference type="AlphaFoldDB" id="A0A2A6FDA2"/>
<accession>A0A2A6FDA2</accession>
<evidence type="ECO:0000256" key="1">
    <source>
        <dbReference type="ARBA" id="ARBA00004418"/>
    </source>
</evidence>
<dbReference type="InterPro" id="IPR019546">
    <property type="entry name" value="TAT_signal_bac_arc"/>
</dbReference>
<dbReference type="NCBIfam" id="TIGR01409">
    <property type="entry name" value="TAT_signal_seq"/>
    <property type="match status" value="1"/>
</dbReference>
<proteinExistence type="inferred from homology"/>
<sequence length="470" mass="50335">MTALQQEGNTMDSNSIGDSNSIWLRKTLMSGISRRSVLQGLGTAGLAAGLSLPLTGRARAADPVTLRWWSPQASPDQLKMYQTQIATFEAAHPGVKIAFEPTSDEGYPAQLAAAFASKQLPNIVTHLPSFAAQNYYGQGLLEPMDDVIKAIGEDKYFPGANDVYKTADGHYCGTAIGNTAADMLWLRKDLMQKAGVDKAPTTWDELRTACQKMQGGGIFGAPLPYGLNSMTSLIFIGFIHRAGGQIFSPDLAVAIDSQPTYDALEFYKSMREFCPPGATNYSWGESLTAFVSGATATGIYAGRVLANVTSQNPAIADSVTCVTYPTISKDVASWTFNDFPSVFIPKDIANMGETKAFAAFLFEPKGYIPQLLAAPGHVLPVLKTIAEDPTYLADPIIQKYKAEVTLMAGAAAAGKNLGYETDKHKPNLKANEIIASNVIAELVQRVVLNGEEAKATVGDIAKKLEGLMKA</sequence>
<dbReference type="InterPro" id="IPR006059">
    <property type="entry name" value="SBP"/>
</dbReference>
<dbReference type="InterPro" id="IPR050490">
    <property type="entry name" value="Bact_solute-bd_prot1"/>
</dbReference>
<evidence type="ECO:0008006" key="6">
    <source>
        <dbReference type="Google" id="ProtNLM"/>
    </source>
</evidence>
<dbReference type="PANTHER" id="PTHR43649">
    <property type="entry name" value="ARABINOSE-BINDING PROTEIN-RELATED"/>
    <property type="match status" value="1"/>
</dbReference>
<evidence type="ECO:0000256" key="2">
    <source>
        <dbReference type="ARBA" id="ARBA00008520"/>
    </source>
</evidence>
<dbReference type="Proteomes" id="UP000219182">
    <property type="component" value="Unassembled WGS sequence"/>
</dbReference>
<dbReference type="Gene3D" id="3.40.190.10">
    <property type="entry name" value="Periplasmic binding protein-like II"/>
    <property type="match status" value="1"/>
</dbReference>
<comment type="caution">
    <text evidence="4">The sequence shown here is derived from an EMBL/GenBank/DDBJ whole genome shotgun (WGS) entry which is preliminary data.</text>
</comment>
<keyword evidence="5" id="KW-1185">Reference proteome</keyword>
<dbReference type="PROSITE" id="PS51318">
    <property type="entry name" value="TAT"/>
    <property type="match status" value="1"/>
</dbReference>
<name>A0A2A6FDA2_9HYPH</name>
<comment type="similarity">
    <text evidence="2">Belongs to the bacterial solute-binding protein 1 family.</text>
</comment>
<evidence type="ECO:0000256" key="3">
    <source>
        <dbReference type="ARBA" id="ARBA00022764"/>
    </source>
</evidence>
<keyword evidence="3" id="KW-0574">Periplasm</keyword>
<protein>
    <recommendedName>
        <fullName evidence="6">ABC transporter substrate-binding protein</fullName>
    </recommendedName>
</protein>
<evidence type="ECO:0000313" key="4">
    <source>
        <dbReference type="EMBL" id="PDQ19705.1"/>
    </source>
</evidence>
<organism evidence="4 5">
    <name type="scientific">Mesorhizobium sanjuanii</name>
    <dbReference type="NCBI Taxonomy" id="2037900"/>
    <lineage>
        <taxon>Bacteria</taxon>
        <taxon>Pseudomonadati</taxon>
        <taxon>Pseudomonadota</taxon>
        <taxon>Alphaproteobacteria</taxon>
        <taxon>Hyphomicrobiales</taxon>
        <taxon>Phyllobacteriaceae</taxon>
        <taxon>Mesorhizobium</taxon>
    </lineage>
</organism>
<dbReference type="InterPro" id="IPR006311">
    <property type="entry name" value="TAT_signal"/>
</dbReference>
<dbReference type="GO" id="GO:0042597">
    <property type="term" value="C:periplasmic space"/>
    <property type="evidence" value="ECO:0007669"/>
    <property type="project" value="UniProtKB-SubCell"/>
</dbReference>
<dbReference type="PANTHER" id="PTHR43649:SF12">
    <property type="entry name" value="DIACETYLCHITOBIOSE BINDING PROTEIN DASA"/>
    <property type="match status" value="1"/>
</dbReference>
<dbReference type="SUPFAM" id="SSF53850">
    <property type="entry name" value="Periplasmic binding protein-like II"/>
    <property type="match status" value="1"/>
</dbReference>
<gene>
    <name evidence="4" type="ORF">CN311_17975</name>
</gene>
<dbReference type="Pfam" id="PF01547">
    <property type="entry name" value="SBP_bac_1"/>
    <property type="match status" value="1"/>
</dbReference>
<reference evidence="4 5" key="1">
    <citation type="submission" date="2017-09" db="EMBL/GenBank/DDBJ databases">
        <title>Mesorhizobum sanjuanii sp. nov. isolated from nodules of Lotus tenuis in saline-alkaline lowlands of Flooding Pampa.</title>
        <authorList>
            <person name="Sannazzaro A.I."/>
            <person name="Torres Tejerizo G.A."/>
            <person name="Fontana F."/>
            <person name="Cumpa Velazquez L.M."/>
            <person name="Hansen L."/>
            <person name="Pistorio M."/>
            <person name="Estrella M.J."/>
        </authorList>
    </citation>
    <scope>NUCLEOTIDE SEQUENCE [LARGE SCALE GENOMIC DNA]</scope>
    <source>
        <strain evidence="4 5">BSA136</strain>
    </source>
</reference>